<evidence type="ECO:0000313" key="1">
    <source>
        <dbReference type="EMBL" id="CAG9180657.1"/>
    </source>
</evidence>
<gene>
    <name evidence="1" type="ORF">LMG23992_04297</name>
</gene>
<organism evidence="1 2">
    <name type="scientific">Cupriavidus laharis</name>
    <dbReference type="NCBI Taxonomy" id="151654"/>
    <lineage>
        <taxon>Bacteria</taxon>
        <taxon>Pseudomonadati</taxon>
        <taxon>Pseudomonadota</taxon>
        <taxon>Betaproteobacteria</taxon>
        <taxon>Burkholderiales</taxon>
        <taxon>Burkholderiaceae</taxon>
        <taxon>Cupriavidus</taxon>
    </lineage>
</organism>
<dbReference type="EMBL" id="CAJZAI010000012">
    <property type="protein sequence ID" value="CAG9180657.1"/>
    <property type="molecule type" value="Genomic_DNA"/>
</dbReference>
<name>A0ABM8XKB4_9BURK</name>
<dbReference type="Proteomes" id="UP000727654">
    <property type="component" value="Unassembled WGS sequence"/>
</dbReference>
<protein>
    <submittedName>
        <fullName evidence="1">Uncharacterized protein</fullName>
    </submittedName>
</protein>
<keyword evidence="2" id="KW-1185">Reference proteome</keyword>
<comment type="caution">
    <text evidence="1">The sequence shown here is derived from an EMBL/GenBank/DDBJ whole genome shotgun (WGS) entry which is preliminary data.</text>
</comment>
<accession>A0ABM8XKB4</accession>
<reference evidence="1 2" key="1">
    <citation type="submission" date="2021-08" db="EMBL/GenBank/DDBJ databases">
        <authorList>
            <person name="Peeters C."/>
        </authorList>
    </citation>
    <scope>NUCLEOTIDE SEQUENCE [LARGE SCALE GENOMIC DNA]</scope>
    <source>
        <strain evidence="1 2">LMG 23992</strain>
    </source>
</reference>
<proteinExistence type="predicted"/>
<sequence length="114" mass="12597">MVCSKASWQAPRSQTILGPKKQNFRKSCLNVQGLLAGSESEEPVVPQVLLSKLANLVVIEKLVRRHAVVIKTIAVHIDDVLEHSFRDALIVGDEPGLTCVEMIGVLDIERHHEP</sequence>
<evidence type="ECO:0000313" key="2">
    <source>
        <dbReference type="Proteomes" id="UP000727654"/>
    </source>
</evidence>